<dbReference type="KEGG" id="mox:DAMO_0248"/>
<dbReference type="STRING" id="671143.DAMO_0248"/>
<sequence>MEKGGRGGFLFAKGGDKVRGGDFRFLPACAYLCADGFTHAYSGRTSHGKGTAQPSVRPELVEGCSAHGSTGSP</sequence>
<gene>
    <name evidence="2" type="ORF">DAMO_0248</name>
</gene>
<proteinExistence type="predicted"/>
<accession>D5MIJ6</accession>
<organism evidence="2 3">
    <name type="scientific">Methylomirabilis oxygeniifera</name>
    <dbReference type="NCBI Taxonomy" id="671143"/>
    <lineage>
        <taxon>Bacteria</taxon>
        <taxon>Candidatus Methylomirabilota</taxon>
        <taxon>Candidatus Methylomirabilia</taxon>
        <taxon>Candidatus Methylomirabilales</taxon>
        <taxon>Candidatus Methylomirabilaceae</taxon>
        <taxon>Candidatus Methylomirabilis</taxon>
    </lineage>
</organism>
<dbReference type="HOGENOM" id="CLU_2697754_0_0_0"/>
<dbReference type="Proteomes" id="UP000006898">
    <property type="component" value="Chromosome"/>
</dbReference>
<evidence type="ECO:0000256" key="1">
    <source>
        <dbReference type="SAM" id="MobiDB-lite"/>
    </source>
</evidence>
<feature type="region of interest" description="Disordered" evidence="1">
    <location>
        <begin position="44"/>
        <end position="73"/>
    </location>
</feature>
<dbReference type="AlphaFoldDB" id="D5MIJ6"/>
<evidence type="ECO:0000313" key="3">
    <source>
        <dbReference type="Proteomes" id="UP000006898"/>
    </source>
</evidence>
<reference evidence="2 3" key="1">
    <citation type="journal article" date="2010" name="Nature">
        <title>Nitrite-driven anaerobic methane oxidation by oxygenic bacteria.</title>
        <authorList>
            <person name="Ettwig K.F."/>
            <person name="Butler M.K."/>
            <person name="Le Paslier D."/>
            <person name="Pelletier E."/>
            <person name="Mangenot S."/>
            <person name="Kuypers M.M.M."/>
            <person name="Schreiber F."/>
            <person name="Dutilh B.E."/>
            <person name="Zedelius J."/>
            <person name="de Beer D."/>
            <person name="Gloerich J."/>
            <person name="Wessels H.J.C.T."/>
            <person name="van Allen T."/>
            <person name="Luesken F."/>
            <person name="Wu M."/>
            <person name="van de Pas-Schoonen K.T."/>
            <person name="Op den Camp H.J.M."/>
            <person name="Janssen-Megens E.M."/>
            <person name="Francoijs K-J."/>
            <person name="Stunnenberg H."/>
            <person name="Weissenbach J."/>
            <person name="Jetten M.S.M."/>
            <person name="Strous M."/>
        </authorList>
    </citation>
    <scope>NUCLEOTIDE SEQUENCE [LARGE SCALE GENOMIC DNA]</scope>
</reference>
<dbReference type="EMBL" id="FP565575">
    <property type="protein sequence ID" value="CBE67346.1"/>
    <property type="molecule type" value="Genomic_DNA"/>
</dbReference>
<name>D5MIJ6_METO1</name>
<evidence type="ECO:0000313" key="2">
    <source>
        <dbReference type="EMBL" id="CBE67346.1"/>
    </source>
</evidence>
<protein>
    <submittedName>
        <fullName evidence="2">Uncharacterized protein</fullName>
    </submittedName>
</protein>